<organism evidence="3 4">
    <name type="scientific">Microctonus aethiopoides</name>
    <dbReference type="NCBI Taxonomy" id="144406"/>
    <lineage>
        <taxon>Eukaryota</taxon>
        <taxon>Metazoa</taxon>
        <taxon>Ecdysozoa</taxon>
        <taxon>Arthropoda</taxon>
        <taxon>Hexapoda</taxon>
        <taxon>Insecta</taxon>
        <taxon>Pterygota</taxon>
        <taxon>Neoptera</taxon>
        <taxon>Endopterygota</taxon>
        <taxon>Hymenoptera</taxon>
        <taxon>Apocrita</taxon>
        <taxon>Ichneumonoidea</taxon>
        <taxon>Braconidae</taxon>
        <taxon>Euphorinae</taxon>
        <taxon>Microctonus</taxon>
    </lineage>
</organism>
<feature type="domain" description="Myb/SANT-like DNA-binding" evidence="2">
    <location>
        <begin position="3"/>
        <end position="67"/>
    </location>
</feature>
<evidence type="ECO:0000313" key="3">
    <source>
        <dbReference type="EMBL" id="KAK0169268.1"/>
    </source>
</evidence>
<evidence type="ECO:0000313" key="4">
    <source>
        <dbReference type="Proteomes" id="UP001168990"/>
    </source>
</evidence>
<evidence type="ECO:0000259" key="2">
    <source>
        <dbReference type="Pfam" id="PF13837"/>
    </source>
</evidence>
<feature type="compositionally biased region" description="Polar residues" evidence="1">
    <location>
        <begin position="7"/>
        <end position="17"/>
    </location>
</feature>
<dbReference type="EMBL" id="JAQQBS010000816">
    <property type="protein sequence ID" value="KAK0169268.1"/>
    <property type="molecule type" value="Genomic_DNA"/>
</dbReference>
<reference evidence="3" key="1">
    <citation type="journal article" date="2023" name="bioRxiv">
        <title>Scaffold-level genome assemblies of two parasitoid biocontrol wasps reveal the parthenogenesis mechanism and an associated novel virus.</title>
        <authorList>
            <person name="Inwood S."/>
            <person name="Skelly J."/>
            <person name="Guhlin J."/>
            <person name="Harrop T."/>
            <person name="Goldson S."/>
            <person name="Dearden P."/>
        </authorList>
    </citation>
    <scope>NUCLEOTIDE SEQUENCE</scope>
    <source>
        <strain evidence="3">Irish</strain>
        <tissue evidence="3">Whole body</tissue>
    </source>
</reference>
<dbReference type="Proteomes" id="UP001168990">
    <property type="component" value="Unassembled WGS sequence"/>
</dbReference>
<feature type="region of interest" description="Disordered" evidence="1">
    <location>
        <begin position="1"/>
        <end position="20"/>
    </location>
</feature>
<protein>
    <recommendedName>
        <fullName evidence="2">Myb/SANT-like DNA-binding domain-containing protein</fullName>
    </recommendedName>
</protein>
<evidence type="ECO:0000256" key="1">
    <source>
        <dbReference type="SAM" id="MobiDB-lite"/>
    </source>
</evidence>
<dbReference type="Gene3D" id="1.10.10.60">
    <property type="entry name" value="Homeodomain-like"/>
    <property type="match status" value="1"/>
</dbReference>
<proteinExistence type="predicted"/>
<dbReference type="PANTHER" id="PTHR47595">
    <property type="entry name" value="HEAT SHOCK 70 KDA PROTEIN 14"/>
    <property type="match status" value="1"/>
</dbReference>
<dbReference type="Pfam" id="PF13837">
    <property type="entry name" value="Myb_DNA-bind_4"/>
    <property type="match status" value="1"/>
</dbReference>
<name>A0AA39KPM4_9HYME</name>
<reference evidence="3" key="2">
    <citation type="submission" date="2023-03" db="EMBL/GenBank/DDBJ databases">
        <authorList>
            <person name="Inwood S.N."/>
            <person name="Skelly J.G."/>
            <person name="Guhlin J."/>
            <person name="Harrop T.W.R."/>
            <person name="Goldson S.G."/>
            <person name="Dearden P.K."/>
        </authorList>
    </citation>
    <scope>NUCLEOTIDE SEQUENCE</scope>
    <source>
        <strain evidence="3">Irish</strain>
        <tissue evidence="3">Whole body</tissue>
    </source>
</reference>
<dbReference type="AlphaFoldDB" id="A0AA39KPM4"/>
<comment type="caution">
    <text evidence="3">The sequence shown here is derived from an EMBL/GenBank/DDBJ whole genome shotgun (WGS) entry which is preliminary data.</text>
</comment>
<dbReference type="PANTHER" id="PTHR47595:SF1">
    <property type="entry name" value="MYB_SANT-LIKE DNA-BINDING DOMAIN-CONTAINING PROTEIN"/>
    <property type="match status" value="1"/>
</dbReference>
<keyword evidence="4" id="KW-1185">Reference proteome</keyword>
<sequence length="72" mass="8432">MLLLETYRSNGRNSQEMQDVPKKVWSKISDELKTKGYDVTGPQCNSKLRSLKKTYKSTKDYNQKSGNNRKTW</sequence>
<gene>
    <name evidence="3" type="ORF">PV328_012267</name>
</gene>
<dbReference type="InterPro" id="IPR044822">
    <property type="entry name" value="Myb_DNA-bind_4"/>
</dbReference>
<accession>A0AA39KPM4</accession>